<reference evidence="3" key="1">
    <citation type="journal article" date="2019" name="Int. J. Syst. Evol. Microbiol.">
        <title>The Global Catalogue of Microorganisms (GCM) 10K type strain sequencing project: providing services to taxonomists for standard genome sequencing and annotation.</title>
        <authorList>
            <consortium name="The Broad Institute Genomics Platform"/>
            <consortium name="The Broad Institute Genome Sequencing Center for Infectious Disease"/>
            <person name="Wu L."/>
            <person name="Ma J."/>
        </authorList>
    </citation>
    <scope>NUCLEOTIDE SEQUENCE [LARGE SCALE GENOMIC DNA]</scope>
    <source>
        <strain evidence="3">CGMCC 4.1467</strain>
    </source>
</reference>
<dbReference type="EMBL" id="JBHTBS010000007">
    <property type="protein sequence ID" value="MFC7338349.1"/>
    <property type="molecule type" value="Genomic_DNA"/>
</dbReference>
<keyword evidence="1" id="KW-0472">Membrane</keyword>
<dbReference type="RefSeq" id="WP_379713583.1">
    <property type="nucleotide sequence ID" value="NZ_JBHTBS010000007.1"/>
</dbReference>
<sequence length="217" mass="24408">MPDPETSTQRSKSKKRKAFWTKQFYAWHWISSALSLVGILLFAVTGITLNHAADIPAKPAISTRELTLPTEIAQDLAAQPDESDRDAPLPEPVARWLGKELRTPLIGKIAEWTEYEIYLSLPRPGGDAWLAIDRESAEVSYELTTRGAISYLNDLHKGRHTGPVWAWFIDIFSVATVVFSLTGLALLWVHARRRPQTWPIVAAGFVIPLILILFFIH</sequence>
<evidence type="ECO:0000313" key="2">
    <source>
        <dbReference type="EMBL" id="MFC7338349.1"/>
    </source>
</evidence>
<accession>A0ABW2L9A8</accession>
<feature type="transmembrane region" description="Helical" evidence="1">
    <location>
        <begin position="164"/>
        <end position="191"/>
    </location>
</feature>
<keyword evidence="1" id="KW-0812">Transmembrane</keyword>
<dbReference type="PANTHER" id="PTHR40115">
    <property type="entry name" value="INNER MEMBRANE PROTEIN WITH PEPSY TM HELIX"/>
    <property type="match status" value="1"/>
</dbReference>
<comment type="caution">
    <text evidence="2">The sequence shown here is derived from an EMBL/GenBank/DDBJ whole genome shotgun (WGS) entry which is preliminary data.</text>
</comment>
<protein>
    <submittedName>
        <fullName evidence="2">PepSY-associated TM helix domain-containing protein</fullName>
    </submittedName>
</protein>
<dbReference type="Pfam" id="PF16357">
    <property type="entry name" value="PepSY_TM_like_2"/>
    <property type="match status" value="1"/>
</dbReference>
<evidence type="ECO:0000256" key="1">
    <source>
        <dbReference type="SAM" id="Phobius"/>
    </source>
</evidence>
<keyword evidence="3" id="KW-1185">Reference proteome</keyword>
<dbReference type="PANTHER" id="PTHR40115:SF1">
    <property type="entry name" value="INNER MEMBRANE PROTEIN WITH PEPSY TM HELIX"/>
    <property type="match status" value="1"/>
</dbReference>
<feature type="transmembrane region" description="Helical" evidence="1">
    <location>
        <begin position="26"/>
        <end position="49"/>
    </location>
</feature>
<dbReference type="Proteomes" id="UP001596472">
    <property type="component" value="Unassembled WGS sequence"/>
</dbReference>
<organism evidence="2 3">
    <name type="scientific">Haloferula chungangensis</name>
    <dbReference type="NCBI Taxonomy" id="1048331"/>
    <lineage>
        <taxon>Bacteria</taxon>
        <taxon>Pseudomonadati</taxon>
        <taxon>Verrucomicrobiota</taxon>
        <taxon>Verrucomicrobiia</taxon>
        <taxon>Verrucomicrobiales</taxon>
        <taxon>Verrucomicrobiaceae</taxon>
        <taxon>Haloferula</taxon>
    </lineage>
</organism>
<name>A0ABW2L9A8_9BACT</name>
<evidence type="ECO:0000313" key="3">
    <source>
        <dbReference type="Proteomes" id="UP001596472"/>
    </source>
</evidence>
<feature type="transmembrane region" description="Helical" evidence="1">
    <location>
        <begin position="197"/>
        <end position="216"/>
    </location>
</feature>
<dbReference type="InterPro" id="IPR032307">
    <property type="entry name" value="PepSY_TM-like_2"/>
</dbReference>
<proteinExistence type="predicted"/>
<gene>
    <name evidence="2" type="ORF">ACFQY0_14240</name>
</gene>
<keyword evidence="1" id="KW-1133">Transmembrane helix</keyword>